<evidence type="ECO:0000256" key="2">
    <source>
        <dbReference type="ARBA" id="ARBA00022737"/>
    </source>
</evidence>
<proteinExistence type="predicted"/>
<feature type="region of interest" description="Disordered" evidence="4">
    <location>
        <begin position="360"/>
        <end position="416"/>
    </location>
</feature>
<dbReference type="Gene3D" id="2.130.10.10">
    <property type="entry name" value="YVTN repeat-like/Quinoprotein amine dehydrogenase"/>
    <property type="match status" value="1"/>
</dbReference>
<dbReference type="AlphaFoldDB" id="A0A433DFR5"/>
<dbReference type="InterPro" id="IPR036322">
    <property type="entry name" value="WD40_repeat_dom_sf"/>
</dbReference>
<dbReference type="SMART" id="SM00320">
    <property type="entry name" value="WD40"/>
    <property type="match status" value="3"/>
</dbReference>
<accession>A0A433DFR5</accession>
<dbReference type="PANTHER" id="PTHR19919">
    <property type="entry name" value="WD REPEAT CONTAINING PROTEIN"/>
    <property type="match status" value="1"/>
</dbReference>
<feature type="repeat" description="WD" evidence="3">
    <location>
        <begin position="327"/>
        <end position="363"/>
    </location>
</feature>
<feature type="region of interest" description="Disordered" evidence="4">
    <location>
        <begin position="1"/>
        <end position="31"/>
    </location>
</feature>
<dbReference type="PROSITE" id="PS50294">
    <property type="entry name" value="WD_REPEATS_REGION"/>
    <property type="match status" value="1"/>
</dbReference>
<keyword evidence="2" id="KW-0677">Repeat</keyword>
<dbReference type="InterPro" id="IPR001680">
    <property type="entry name" value="WD40_rpt"/>
</dbReference>
<feature type="repeat" description="WD" evidence="3">
    <location>
        <begin position="226"/>
        <end position="268"/>
    </location>
</feature>
<sequence>MSARNSTAQPPSAGPADNSRADRPSVPLPKGSGKEIYHYTAPWPVYALDWSKKPGEKGFRLALGSFNEEYNNKLQIIALSDLAYSDDMSHYRQSNFAQHAHHGTGGQDFFPLAESDHYYPITKVLWEPFKGNPRLTDLLATTGDILRLWELTDDPSYSNTIGRTGSGFSQRLIKKSELMNVKQTDFCAPLTSFDWNDTDPSLIVTSSIDTTCTVWNVETNTAKTQLIAHDKEVYDVAFAHGMADIFASVGADGSVRMFDLRSLEHSTIIYETPATPATANTVAGASSPLLRLQFNRLDTNYLATFHMDSPAVQILDVRAPGAPVTELKGHSATVNCISWAPHISGNICTGGDDQQVLVWDLNSNPPSSGGTDRSPSASTSTPSAAGAAPPGSAGASRHHHHHSSSSSHHHHHQQKVMQDPILAYTADSEINSLCWNQSLTDWIAVGFGRTVQALRV</sequence>
<feature type="compositionally biased region" description="Polar residues" evidence="4">
    <location>
        <begin position="361"/>
        <end position="373"/>
    </location>
</feature>
<evidence type="ECO:0000256" key="1">
    <source>
        <dbReference type="ARBA" id="ARBA00022574"/>
    </source>
</evidence>
<dbReference type="Proteomes" id="UP000268093">
    <property type="component" value="Unassembled WGS sequence"/>
</dbReference>
<feature type="compositionally biased region" description="Low complexity" evidence="4">
    <location>
        <begin position="374"/>
        <end position="395"/>
    </location>
</feature>
<dbReference type="EMBL" id="RBNI01002080">
    <property type="protein sequence ID" value="RUP49667.1"/>
    <property type="molecule type" value="Genomic_DNA"/>
</dbReference>
<organism evidence="5 6">
    <name type="scientific">Jimgerdemannia flammicorona</name>
    <dbReference type="NCBI Taxonomy" id="994334"/>
    <lineage>
        <taxon>Eukaryota</taxon>
        <taxon>Fungi</taxon>
        <taxon>Fungi incertae sedis</taxon>
        <taxon>Mucoromycota</taxon>
        <taxon>Mucoromycotina</taxon>
        <taxon>Endogonomycetes</taxon>
        <taxon>Endogonales</taxon>
        <taxon>Endogonaceae</taxon>
        <taxon>Jimgerdemannia</taxon>
    </lineage>
</organism>
<dbReference type="InterPro" id="IPR045159">
    <property type="entry name" value="DCAF7-like"/>
</dbReference>
<feature type="compositionally biased region" description="Polar residues" evidence="4">
    <location>
        <begin position="1"/>
        <end position="10"/>
    </location>
</feature>
<dbReference type="InterPro" id="IPR015943">
    <property type="entry name" value="WD40/YVTN_repeat-like_dom_sf"/>
</dbReference>
<evidence type="ECO:0000313" key="6">
    <source>
        <dbReference type="Proteomes" id="UP000268093"/>
    </source>
</evidence>
<dbReference type="PROSITE" id="PS00678">
    <property type="entry name" value="WD_REPEATS_1"/>
    <property type="match status" value="1"/>
</dbReference>
<reference evidence="5 6" key="1">
    <citation type="journal article" date="2018" name="New Phytol.">
        <title>Phylogenomics of Endogonaceae and evolution of mycorrhizas within Mucoromycota.</title>
        <authorList>
            <person name="Chang Y."/>
            <person name="Desiro A."/>
            <person name="Na H."/>
            <person name="Sandor L."/>
            <person name="Lipzen A."/>
            <person name="Clum A."/>
            <person name="Barry K."/>
            <person name="Grigoriev I.V."/>
            <person name="Martin F.M."/>
            <person name="Stajich J.E."/>
            <person name="Smith M.E."/>
            <person name="Bonito G."/>
            <person name="Spatafora J.W."/>
        </authorList>
    </citation>
    <scope>NUCLEOTIDE SEQUENCE [LARGE SCALE GENOMIC DNA]</scope>
    <source>
        <strain evidence="5 6">GMNB39</strain>
    </source>
</reference>
<dbReference type="PROSITE" id="PS50082">
    <property type="entry name" value="WD_REPEATS_2"/>
    <property type="match status" value="2"/>
</dbReference>
<protein>
    <submittedName>
        <fullName evidence="5">WD40-repeat-containing domain protein</fullName>
    </submittedName>
</protein>
<dbReference type="Pfam" id="PF00400">
    <property type="entry name" value="WD40"/>
    <property type="match status" value="2"/>
</dbReference>
<gene>
    <name evidence="5" type="ORF">BC936DRAFT_141884</name>
</gene>
<evidence type="ECO:0000313" key="5">
    <source>
        <dbReference type="EMBL" id="RUP49667.1"/>
    </source>
</evidence>
<name>A0A433DFR5_9FUNG</name>
<dbReference type="SUPFAM" id="SSF50978">
    <property type="entry name" value="WD40 repeat-like"/>
    <property type="match status" value="1"/>
</dbReference>
<evidence type="ECO:0000256" key="3">
    <source>
        <dbReference type="PROSITE-ProRule" id="PRU00221"/>
    </source>
</evidence>
<keyword evidence="1 3" id="KW-0853">WD repeat</keyword>
<comment type="caution">
    <text evidence="5">The sequence shown here is derived from an EMBL/GenBank/DDBJ whole genome shotgun (WGS) entry which is preliminary data.</text>
</comment>
<keyword evidence="6" id="KW-1185">Reference proteome</keyword>
<dbReference type="InterPro" id="IPR019775">
    <property type="entry name" value="WD40_repeat_CS"/>
</dbReference>
<feature type="compositionally biased region" description="Basic residues" evidence="4">
    <location>
        <begin position="396"/>
        <end position="414"/>
    </location>
</feature>
<evidence type="ECO:0000256" key="4">
    <source>
        <dbReference type="SAM" id="MobiDB-lite"/>
    </source>
</evidence>
<dbReference type="OrthoDB" id="1284551at2759"/>